<dbReference type="RefSeq" id="WP_091284165.1">
    <property type="nucleotide sequence ID" value="NZ_FAOZ01000032.1"/>
</dbReference>
<dbReference type="SUPFAM" id="SSF52047">
    <property type="entry name" value="RNI-like"/>
    <property type="match status" value="1"/>
</dbReference>
<evidence type="ECO:0000313" key="1">
    <source>
        <dbReference type="EMBL" id="CUU59808.1"/>
    </source>
</evidence>
<keyword evidence="2" id="KW-1185">Reference proteome</keyword>
<name>A0A0S4QVY0_9ACTN</name>
<organism evidence="1 2">
    <name type="scientific">Parafrankia irregularis</name>
    <dbReference type="NCBI Taxonomy" id="795642"/>
    <lineage>
        <taxon>Bacteria</taxon>
        <taxon>Bacillati</taxon>
        <taxon>Actinomycetota</taxon>
        <taxon>Actinomycetes</taxon>
        <taxon>Frankiales</taxon>
        <taxon>Frankiaceae</taxon>
        <taxon>Parafrankia</taxon>
    </lineage>
</organism>
<protein>
    <recommendedName>
        <fullName evidence="3">Leucine Rich repeat-containing protein</fullName>
    </recommendedName>
</protein>
<dbReference type="Proteomes" id="UP000198802">
    <property type="component" value="Unassembled WGS sequence"/>
</dbReference>
<dbReference type="InterPro" id="IPR032675">
    <property type="entry name" value="LRR_dom_sf"/>
</dbReference>
<reference evidence="2" key="1">
    <citation type="submission" date="2015-11" db="EMBL/GenBank/DDBJ databases">
        <authorList>
            <person name="Varghese N."/>
        </authorList>
    </citation>
    <scope>NUCLEOTIDE SEQUENCE [LARGE SCALE GENOMIC DNA]</scope>
    <source>
        <strain evidence="2">DSM 45899</strain>
    </source>
</reference>
<dbReference type="NCBIfam" id="NF038076">
    <property type="entry name" value="fam_STM4015"/>
    <property type="match status" value="1"/>
</dbReference>
<dbReference type="InterPro" id="IPR047722">
    <property type="entry name" value="STM4015-like"/>
</dbReference>
<dbReference type="AlphaFoldDB" id="A0A0S4QVY0"/>
<evidence type="ECO:0008006" key="3">
    <source>
        <dbReference type="Google" id="ProtNLM"/>
    </source>
</evidence>
<dbReference type="EMBL" id="FAOZ01000032">
    <property type="protein sequence ID" value="CUU59808.1"/>
    <property type="molecule type" value="Genomic_DNA"/>
</dbReference>
<dbReference type="Gene3D" id="3.80.10.10">
    <property type="entry name" value="Ribonuclease Inhibitor"/>
    <property type="match status" value="1"/>
</dbReference>
<evidence type="ECO:0000313" key="2">
    <source>
        <dbReference type="Proteomes" id="UP000198802"/>
    </source>
</evidence>
<proteinExistence type="predicted"/>
<sequence>MTINEHLTELAGKPVVDFRYEHDGESSDRYFGPAGSGAPASPGDVAWRIRTWFEGPDLGGVFQKFLAEVPPAEVTHLVIGYWGASYDTKNPANPVDLLVGAADRLPALRALFLGDIVLEEAEISWIEQSDVTRLFGAFPALEYLGVRGSDGLALSPVHHGTLRTLRFEAGGLPASVVRAVGGSDLPALEHLDLWLGTDNYGGDATVADLAGILGGERLPALRHLGLENAQIADEVAAAVAGAPVVARLASLSLALGTLTDRGAESLLSGQPLTHLERLDLHHHFLTDAAMNRVGAVLPGVEIDLGQQEEAEDDWFYTAVSE</sequence>
<accession>A0A0S4QVY0</accession>
<gene>
    <name evidence="1" type="ORF">Ga0074812_13213</name>
</gene>